<accession>A0A317D517</accession>
<comment type="caution">
    <text evidence="3">The sequence shown here is derived from an EMBL/GenBank/DDBJ whole genome shotgun (WGS) entry which is preliminary data.</text>
</comment>
<dbReference type="InterPro" id="IPR003594">
    <property type="entry name" value="HATPase_dom"/>
</dbReference>
<reference evidence="3 4" key="1">
    <citation type="submission" date="2018-05" db="EMBL/GenBank/DDBJ databases">
        <title>Micromonospora atacamensis sp. nov., a novel actinobacteria isolated from high altitude Atacama Desert soil.</title>
        <authorList>
            <person name="Carro L."/>
            <person name="Golinska P."/>
            <person name="Klenk H.-P."/>
            <person name="Goodfellow M."/>
        </authorList>
    </citation>
    <scope>NUCLEOTIDE SEQUENCE [LARGE SCALE GENOMIC DNA]</scope>
    <source>
        <strain evidence="3 4">5R2A7</strain>
    </source>
</reference>
<dbReference type="GO" id="GO:0004674">
    <property type="term" value="F:protein serine/threonine kinase activity"/>
    <property type="evidence" value="ECO:0007669"/>
    <property type="project" value="UniProtKB-KW"/>
</dbReference>
<dbReference type="EMBL" id="QGKR01000182">
    <property type="protein sequence ID" value="PWR09240.1"/>
    <property type="molecule type" value="Genomic_DNA"/>
</dbReference>
<evidence type="ECO:0000313" key="4">
    <source>
        <dbReference type="Proteomes" id="UP000245410"/>
    </source>
</evidence>
<evidence type="ECO:0000313" key="3">
    <source>
        <dbReference type="EMBL" id="PWR09240.1"/>
    </source>
</evidence>
<keyword evidence="1" id="KW-0808">Transferase</keyword>
<evidence type="ECO:0000256" key="1">
    <source>
        <dbReference type="ARBA" id="ARBA00022527"/>
    </source>
</evidence>
<keyword evidence="1" id="KW-0418">Kinase</keyword>
<dbReference type="AlphaFoldDB" id="A0A317D517"/>
<dbReference type="InterPro" id="IPR036890">
    <property type="entry name" value="HATPase_C_sf"/>
</dbReference>
<dbReference type="PANTHER" id="PTHR35526:SF3">
    <property type="entry name" value="ANTI-SIGMA-F FACTOR RSBW"/>
    <property type="match status" value="1"/>
</dbReference>
<keyword evidence="1" id="KW-0723">Serine/threonine-protein kinase</keyword>
<keyword evidence="4" id="KW-1185">Reference proteome</keyword>
<dbReference type="PANTHER" id="PTHR35526">
    <property type="entry name" value="ANTI-SIGMA-F FACTOR RSBW-RELATED"/>
    <property type="match status" value="1"/>
</dbReference>
<dbReference type="InterPro" id="IPR050267">
    <property type="entry name" value="Anti-sigma-factor_SerPK"/>
</dbReference>
<dbReference type="Gene3D" id="3.30.565.10">
    <property type="entry name" value="Histidine kinase-like ATPase, C-terminal domain"/>
    <property type="match status" value="1"/>
</dbReference>
<dbReference type="Proteomes" id="UP000245410">
    <property type="component" value="Unassembled WGS sequence"/>
</dbReference>
<dbReference type="Pfam" id="PF13581">
    <property type="entry name" value="HATPase_c_2"/>
    <property type="match status" value="1"/>
</dbReference>
<proteinExistence type="predicted"/>
<dbReference type="SUPFAM" id="SSF55874">
    <property type="entry name" value="ATPase domain of HSP90 chaperone/DNA topoisomerase II/histidine kinase"/>
    <property type="match status" value="1"/>
</dbReference>
<protein>
    <recommendedName>
        <fullName evidence="2">Histidine kinase/HSP90-like ATPase domain-containing protein</fullName>
    </recommendedName>
</protein>
<gene>
    <name evidence="3" type="ORF">DKT68_12930</name>
</gene>
<sequence length="148" mass="16080">MPPAPLPQPSGGSSVTRVAVLSELPLASTACAEGRRFVEEQLFRWQVPMLVADTMVLLASEIIANAVRHGPPPRHLELCLRADTVRLEVTDSSGVPPVLRHPDVRELGGRGLWLIDTLAARWGWYPRPPGKVVWSEMPIGDPLLPASG</sequence>
<evidence type="ECO:0000259" key="2">
    <source>
        <dbReference type="Pfam" id="PF13581"/>
    </source>
</evidence>
<organism evidence="3 4">
    <name type="scientific">Micromonospora acroterricola</name>
    <dbReference type="NCBI Taxonomy" id="2202421"/>
    <lineage>
        <taxon>Bacteria</taxon>
        <taxon>Bacillati</taxon>
        <taxon>Actinomycetota</taxon>
        <taxon>Actinomycetes</taxon>
        <taxon>Micromonosporales</taxon>
        <taxon>Micromonosporaceae</taxon>
        <taxon>Micromonospora</taxon>
    </lineage>
</organism>
<name>A0A317D517_9ACTN</name>
<feature type="domain" description="Histidine kinase/HSP90-like ATPase" evidence="2">
    <location>
        <begin position="30"/>
        <end position="134"/>
    </location>
</feature>
<dbReference type="CDD" id="cd16936">
    <property type="entry name" value="HATPase_RsbW-like"/>
    <property type="match status" value="1"/>
</dbReference>